<dbReference type="AlphaFoldDB" id="A0A5J5F3G7"/>
<dbReference type="GO" id="GO:0016592">
    <property type="term" value="C:mediator complex"/>
    <property type="evidence" value="ECO:0007669"/>
    <property type="project" value="InterPro"/>
</dbReference>
<evidence type="ECO:0000256" key="6">
    <source>
        <dbReference type="ARBA" id="ARBA00023159"/>
    </source>
</evidence>
<feature type="region of interest" description="Disordered" evidence="11">
    <location>
        <begin position="1"/>
        <end position="20"/>
    </location>
</feature>
<evidence type="ECO:0000256" key="1">
    <source>
        <dbReference type="ARBA" id="ARBA00004123"/>
    </source>
</evidence>
<dbReference type="PANTHER" id="PTHR21428">
    <property type="entry name" value="MEDIATOR OF RNA POLYMERASE II TRANSCRIPTION SUBUNIT 7"/>
    <property type="match status" value="1"/>
</dbReference>
<evidence type="ECO:0000256" key="9">
    <source>
        <dbReference type="ARBA" id="ARBA00025687"/>
    </source>
</evidence>
<dbReference type="InterPro" id="IPR044888">
    <property type="entry name" value="Mediatior_Med7_sf"/>
</dbReference>
<keyword evidence="5 10" id="KW-0805">Transcription regulation</keyword>
<dbReference type="Gene3D" id="6.10.140.1520">
    <property type="match status" value="1"/>
</dbReference>
<dbReference type="EMBL" id="VXIS01000045">
    <property type="protein sequence ID" value="KAA8910557.1"/>
    <property type="molecule type" value="Genomic_DNA"/>
</dbReference>
<dbReference type="GO" id="GO:0003712">
    <property type="term" value="F:transcription coregulator activity"/>
    <property type="evidence" value="ECO:0007669"/>
    <property type="project" value="InterPro"/>
</dbReference>
<keyword evidence="6 10" id="KW-0010">Activator</keyword>
<evidence type="ECO:0000256" key="10">
    <source>
        <dbReference type="RuleBase" id="RU364060"/>
    </source>
</evidence>
<evidence type="ECO:0000256" key="11">
    <source>
        <dbReference type="SAM" id="MobiDB-lite"/>
    </source>
</evidence>
<dbReference type="FunCoup" id="A0A5J5F3G7">
    <property type="interactions" value="772"/>
</dbReference>
<accession>A0A5J5F3G7</accession>
<dbReference type="Gene3D" id="6.10.140.200">
    <property type="match status" value="1"/>
</dbReference>
<comment type="subunit">
    <text evidence="3 10">Component of the Mediator complex.</text>
</comment>
<keyword evidence="7 10" id="KW-0804">Transcription</keyword>
<dbReference type="OrthoDB" id="10253553at2759"/>
<dbReference type="InterPro" id="IPR009244">
    <property type="entry name" value="Mediatior_Med7"/>
</dbReference>
<keyword evidence="8 10" id="KW-0539">Nucleus</keyword>
<evidence type="ECO:0000256" key="3">
    <source>
        <dbReference type="ARBA" id="ARBA00011837"/>
    </source>
</evidence>
<evidence type="ECO:0000256" key="8">
    <source>
        <dbReference type="ARBA" id="ARBA00023242"/>
    </source>
</evidence>
<name>A0A5J5F3G7_9PEZI</name>
<dbReference type="PANTHER" id="PTHR21428:SF11">
    <property type="entry name" value="MEDIATOR OF RNA POLYMERASE II TRANSCRIPTION SUBUNIT 7"/>
    <property type="match status" value="1"/>
</dbReference>
<comment type="similarity">
    <text evidence="2 10">Belongs to the Mediator complex subunit 7 family.</text>
</comment>
<evidence type="ECO:0000256" key="2">
    <source>
        <dbReference type="ARBA" id="ARBA00009994"/>
    </source>
</evidence>
<reference evidence="12 13" key="1">
    <citation type="submission" date="2019-09" db="EMBL/GenBank/DDBJ databases">
        <title>Draft genome of the ectomycorrhizal ascomycete Sphaerosporella brunnea.</title>
        <authorList>
            <consortium name="DOE Joint Genome Institute"/>
            <person name="Benucci G.M."/>
            <person name="Marozzi G."/>
            <person name="Antonielli L."/>
            <person name="Sanchez S."/>
            <person name="Marco P."/>
            <person name="Wang X."/>
            <person name="Falini L.B."/>
            <person name="Barry K."/>
            <person name="Haridas S."/>
            <person name="Lipzen A."/>
            <person name="Labutti K."/>
            <person name="Grigoriev I.V."/>
            <person name="Murat C."/>
            <person name="Martin F."/>
            <person name="Albertini E."/>
            <person name="Donnini D."/>
            <person name="Bonito G."/>
        </authorList>
    </citation>
    <scope>NUCLEOTIDE SEQUENCE [LARGE SCALE GENOMIC DNA]</scope>
    <source>
        <strain evidence="12 13">Sb_GMNB300</strain>
    </source>
</reference>
<comment type="subcellular location">
    <subcellularLocation>
        <location evidence="1 10">Nucleus</location>
    </subcellularLocation>
</comment>
<protein>
    <recommendedName>
        <fullName evidence="4 10">Mediator of RNA polymerase II transcription subunit 7</fullName>
    </recommendedName>
</protein>
<dbReference type="SUPFAM" id="SSF140718">
    <property type="entry name" value="Mediator hinge subcomplex-like"/>
    <property type="match status" value="1"/>
</dbReference>
<comment type="caution">
    <text evidence="12">The sequence shown here is derived from an EMBL/GenBank/DDBJ whole genome shotgun (WGS) entry which is preliminary data.</text>
</comment>
<comment type="function">
    <text evidence="9">Component of the Mediator complex, a coactivator involved in the regulated transcription of nearly all RNA polymerase II-dependent genes. Mediator functions as a bridge to convey information from gene-specific regulatory proteins to the basal RNA polymerase II transcription machinery. Mediator is recruited to promoters by direct interactions with regulatory proteins and serves as a scaffold for the assembly of a functional preinitiation complex with RNA polymerase II and the general transcription factors.</text>
</comment>
<keyword evidence="13" id="KW-1185">Reference proteome</keyword>
<evidence type="ECO:0000256" key="5">
    <source>
        <dbReference type="ARBA" id="ARBA00023015"/>
    </source>
</evidence>
<dbReference type="GO" id="GO:0070847">
    <property type="term" value="C:core mediator complex"/>
    <property type="evidence" value="ECO:0007669"/>
    <property type="project" value="TreeGrafter"/>
</dbReference>
<proteinExistence type="inferred from homology"/>
<dbReference type="Proteomes" id="UP000326924">
    <property type="component" value="Unassembled WGS sequence"/>
</dbReference>
<dbReference type="InterPro" id="IPR037212">
    <property type="entry name" value="Med7/Med21-like"/>
</dbReference>
<evidence type="ECO:0000256" key="7">
    <source>
        <dbReference type="ARBA" id="ARBA00023163"/>
    </source>
</evidence>
<sequence>MADSNQGPISTFPDPPPFYTHFTPSNQATLRAHRSTLGLSASAPIPASSLPADSPLQYLLPPPPPLPENYWSFAEHWTSPERHPSLEEFGIQRLYSTEDEDEVAGANRVVELRRLSKSLLLSFLELVGVMGVNPEEYHVKTADIQTILFNMHHLINQYRPHQARETLCLMMEDQLQRTRKETEENRAAVRRVEEALLGVEFMARTVKQGEQLDRPFSMESKEEKALEKAKLKDAQGWHLIMDSTQ</sequence>
<dbReference type="Pfam" id="PF05983">
    <property type="entry name" value="Med7"/>
    <property type="match status" value="1"/>
</dbReference>
<evidence type="ECO:0000256" key="4">
    <source>
        <dbReference type="ARBA" id="ARBA00020631"/>
    </source>
</evidence>
<evidence type="ECO:0000313" key="13">
    <source>
        <dbReference type="Proteomes" id="UP000326924"/>
    </source>
</evidence>
<evidence type="ECO:0000313" key="12">
    <source>
        <dbReference type="EMBL" id="KAA8910557.1"/>
    </source>
</evidence>
<dbReference type="GO" id="GO:0006357">
    <property type="term" value="P:regulation of transcription by RNA polymerase II"/>
    <property type="evidence" value="ECO:0007669"/>
    <property type="project" value="InterPro"/>
</dbReference>
<gene>
    <name evidence="12" type="ORF">FN846DRAFT_939065</name>
</gene>
<organism evidence="12 13">
    <name type="scientific">Sphaerosporella brunnea</name>
    <dbReference type="NCBI Taxonomy" id="1250544"/>
    <lineage>
        <taxon>Eukaryota</taxon>
        <taxon>Fungi</taxon>
        <taxon>Dikarya</taxon>
        <taxon>Ascomycota</taxon>
        <taxon>Pezizomycotina</taxon>
        <taxon>Pezizomycetes</taxon>
        <taxon>Pezizales</taxon>
        <taxon>Pyronemataceae</taxon>
        <taxon>Sphaerosporella</taxon>
    </lineage>
</organism>
<dbReference type="InParanoid" id="A0A5J5F3G7"/>